<evidence type="ECO:0000313" key="2">
    <source>
        <dbReference type="EMBL" id="MTU44294.1"/>
    </source>
</evidence>
<proteinExistence type="predicted"/>
<protein>
    <submittedName>
        <fullName evidence="2">Tripartite tricarboxylate transporter TctB family protein</fullName>
    </submittedName>
</protein>
<dbReference type="Pfam" id="PF07331">
    <property type="entry name" value="TctB"/>
    <property type="match status" value="1"/>
</dbReference>
<dbReference type="AlphaFoldDB" id="A0A6I3SBB6"/>
<dbReference type="InterPro" id="IPR009936">
    <property type="entry name" value="DUF1468"/>
</dbReference>
<gene>
    <name evidence="2" type="ORF">GMD42_11915</name>
</gene>
<sequence>MKESDLCVIAVVYGVATWFLVMTLQLPPAAQSYPLILLTALYLCNTLFLGKQLYSFYRHRVVLNDFRKLFAGFLPGQFFGVLAGCIIYMALVNYLGYYISSVLYLLLAQFFLKVKPIPAIISCACIMIVTYLVFSMFLHVPLPLGVWFE</sequence>
<name>A0A6I3SBB6_9BURK</name>
<dbReference type="EMBL" id="WNCL01000059">
    <property type="protein sequence ID" value="MTU44294.1"/>
    <property type="molecule type" value="Genomic_DNA"/>
</dbReference>
<reference evidence="2 3" key="1">
    <citation type="journal article" date="2019" name="Nat. Med.">
        <title>A library of human gut bacterial isolates paired with longitudinal multiomics data enables mechanistic microbiome research.</title>
        <authorList>
            <person name="Poyet M."/>
            <person name="Groussin M."/>
            <person name="Gibbons S.M."/>
            <person name="Avila-Pacheco J."/>
            <person name="Jiang X."/>
            <person name="Kearney S.M."/>
            <person name="Perrotta A.R."/>
            <person name="Berdy B."/>
            <person name="Zhao S."/>
            <person name="Lieberman T.D."/>
            <person name="Swanson P.K."/>
            <person name="Smith M."/>
            <person name="Roesemann S."/>
            <person name="Alexander J.E."/>
            <person name="Rich S.A."/>
            <person name="Livny J."/>
            <person name="Vlamakis H."/>
            <person name="Clish C."/>
            <person name="Bullock K."/>
            <person name="Deik A."/>
            <person name="Scott J."/>
            <person name="Pierce K.A."/>
            <person name="Xavier R.J."/>
            <person name="Alm E.J."/>
        </authorList>
    </citation>
    <scope>NUCLEOTIDE SEQUENCE [LARGE SCALE GENOMIC DNA]</scope>
    <source>
        <strain evidence="2 3">BIOML-A2</strain>
    </source>
</reference>
<accession>A0A6I3SBB6</accession>
<evidence type="ECO:0000259" key="1">
    <source>
        <dbReference type="Pfam" id="PF07331"/>
    </source>
</evidence>
<feature type="domain" description="DUF1468" evidence="1">
    <location>
        <begin position="11"/>
        <end position="143"/>
    </location>
</feature>
<dbReference type="RefSeq" id="WP_021868044.1">
    <property type="nucleotide sequence ID" value="NZ_CAJUON010000001.1"/>
</dbReference>
<organism evidence="2 3">
    <name type="scientific">Parasutterella excrementihominis</name>
    <dbReference type="NCBI Taxonomy" id="487175"/>
    <lineage>
        <taxon>Bacteria</taxon>
        <taxon>Pseudomonadati</taxon>
        <taxon>Pseudomonadota</taxon>
        <taxon>Betaproteobacteria</taxon>
        <taxon>Burkholderiales</taxon>
        <taxon>Sutterellaceae</taxon>
        <taxon>Parasutterella</taxon>
    </lineage>
</organism>
<dbReference type="Proteomes" id="UP000462362">
    <property type="component" value="Unassembled WGS sequence"/>
</dbReference>
<evidence type="ECO:0000313" key="3">
    <source>
        <dbReference type="Proteomes" id="UP000462362"/>
    </source>
</evidence>
<comment type="caution">
    <text evidence="2">The sequence shown here is derived from an EMBL/GenBank/DDBJ whole genome shotgun (WGS) entry which is preliminary data.</text>
</comment>